<dbReference type="Pfam" id="PF00550">
    <property type="entry name" value="PP-binding"/>
    <property type="match status" value="1"/>
</dbReference>
<dbReference type="Proteomes" id="UP000184020">
    <property type="component" value="Unassembled WGS sequence"/>
</dbReference>
<dbReference type="InterPro" id="IPR023213">
    <property type="entry name" value="CAT-like_dom_sf"/>
</dbReference>
<sequence length="1329" mass="150941">MKDQTELQIETLFNPFSLEIERVIYATNSQLEIWTDCMFGGHEANKAYNLSVSIKFKGRLIVDKLEQAVKTLVQRHECLRATFSPDGRFMSIYSDVNIEISHINFSNQIFPEKEVSINTVIKEEVDSLFDLVNGPLFRVSLIKIEDLEYLLTLTFHHIIGDGLSFDIILEELGTLYSAFIENATPILPNPERFSEFAEKTNSFIESREYKPVEDFWLNIYKESVPTIDLKLDFVRPEVRTYNCHRMDFPLDDKIINALKNIGVSNGCSLVTTLLAAFEVLLYKLTNQNDLVVGFPSSGNILYDMRQLVGDCVNLLPLRSKVDPNLSFLNYLKQRNSQLFDAYEHQQVTFGHLLKSFAIARDPSRIPLIPIVFTVDLNRDIENEFSFSGLSHEFKINPRQYATFEIQLHAFRTKNGPSFQWTYNTTLFNQETINQMMITFEKILQKVVEDPSKSISQITFQDFKKDYNEISGILTSYPKSTLHELFAKRVEIFPSSIALEFNDKKITYRELGKMINQMANYLWFQGLRPGQTVAISLDRSPELIASLFAVLQCGACYIPIDISYPEARLNLMIEDSDATFYIGLDTKRNLPNKVISLSVGEILNAILDFPSEPVNLKVSTKSAAYIIYTSGSTGKPKGVKVAHRNVINLIYSMAKEPGISAKDKIFALTTIAFDAMVMEIYLPLLFGACVVLVDDETRSDGQLLLKKAIKDKITVMWGTPSMWQILLNSGWEIPLNMKALIGGEPVPLHLAHELLSRCSELWNIYGPTETTVCCALTQISVNDNPITIGKPIANTQIYILNPKGIPVIQGEVGEIVIAGDGVSLGYVNRSELTNERFINNPFQSGRKMYLSGDLGKISPNGQLQCLGRIDQQVKVRGYRIELGEIEHVLMSIDGIKSAVVLAETDILIAFIIADFEYSNELDLIRLWRNELASQLPTFMVPDVFHVLDKMPTTINDKIDRKALLQYKSNFKCKEEYTAPRTEEEKIVATIWKKNLNIENIDIFSNFFEIGGHSIKAVSVMIEIEKHTGKRFPLSSLFQYSTVEKFAKLLKTESEILSNFLVPLKPSGNKTPLFIVHGAGLNILNFAHVINHFDENQPVYGFQGIGPNGYDNWFESIEDMAACYIESIIKINPKGPYAVAGFSFGGIVAFEIARQLREQGKTVSIIALLDTYVDSSYYYASPLQKRVVRYYDHTYRRLDYLTGMLTSWKSLKLRVSSKKEYLQKKYFGLKDNMTEQEALALKEFIEADSMVKKIVDRYHLKPQNCNVDLFRSKDDDNYKLDSTHLGWKKAALKGITIHNISGNHLGIVAPPHDKVLAKMIQNLLNEKHAYI</sequence>
<dbReference type="InterPro" id="IPR029058">
    <property type="entry name" value="AB_hydrolase_fold"/>
</dbReference>
<dbReference type="Gene3D" id="1.10.1200.10">
    <property type="entry name" value="ACP-like"/>
    <property type="match status" value="1"/>
</dbReference>
<dbReference type="Pfam" id="PF00668">
    <property type="entry name" value="Condensation"/>
    <property type="match status" value="1"/>
</dbReference>
<dbReference type="Gene3D" id="3.30.300.30">
    <property type="match status" value="1"/>
</dbReference>
<evidence type="ECO:0000313" key="3">
    <source>
        <dbReference type="Proteomes" id="UP000184020"/>
    </source>
</evidence>
<dbReference type="PROSITE" id="PS00455">
    <property type="entry name" value="AMP_BINDING"/>
    <property type="match status" value="1"/>
</dbReference>
<dbReference type="RefSeq" id="WP_073021825.1">
    <property type="nucleotide sequence ID" value="NZ_FQWF01000016.1"/>
</dbReference>
<dbReference type="InterPro" id="IPR045851">
    <property type="entry name" value="AMP-bd_C_sf"/>
</dbReference>
<gene>
    <name evidence="2" type="ORF">SAMN05444372_11621</name>
</gene>
<dbReference type="GO" id="GO:0009239">
    <property type="term" value="P:enterobactin biosynthetic process"/>
    <property type="evidence" value="ECO:0007669"/>
    <property type="project" value="TreeGrafter"/>
</dbReference>
<dbReference type="EMBL" id="FQWF01000016">
    <property type="protein sequence ID" value="SHH12320.1"/>
    <property type="molecule type" value="Genomic_DNA"/>
</dbReference>
<dbReference type="InterPro" id="IPR001031">
    <property type="entry name" value="Thioesterase"/>
</dbReference>
<dbReference type="InterPro" id="IPR042099">
    <property type="entry name" value="ANL_N_sf"/>
</dbReference>
<dbReference type="GO" id="GO:0043041">
    <property type="term" value="P:amino acid activation for nonribosomal peptide biosynthetic process"/>
    <property type="evidence" value="ECO:0007669"/>
    <property type="project" value="TreeGrafter"/>
</dbReference>
<dbReference type="Gene3D" id="3.30.559.10">
    <property type="entry name" value="Chloramphenicol acetyltransferase-like domain"/>
    <property type="match status" value="1"/>
</dbReference>
<protein>
    <submittedName>
        <fullName evidence="2">Amino acid adenylation domain-containing protein</fullName>
    </submittedName>
</protein>
<dbReference type="InterPro" id="IPR000873">
    <property type="entry name" value="AMP-dep_synth/lig_dom"/>
</dbReference>
<dbReference type="InterPro" id="IPR036736">
    <property type="entry name" value="ACP-like_sf"/>
</dbReference>
<feature type="domain" description="Carrier" evidence="1">
    <location>
        <begin position="977"/>
        <end position="1052"/>
    </location>
</feature>
<evidence type="ECO:0000313" key="2">
    <source>
        <dbReference type="EMBL" id="SHH12320.1"/>
    </source>
</evidence>
<dbReference type="Gene3D" id="3.40.50.12780">
    <property type="entry name" value="N-terminal domain of ligase-like"/>
    <property type="match status" value="1"/>
</dbReference>
<dbReference type="PANTHER" id="PTHR45527:SF1">
    <property type="entry name" value="FATTY ACID SYNTHASE"/>
    <property type="match status" value="1"/>
</dbReference>
<proteinExistence type="predicted"/>
<dbReference type="GO" id="GO:0031177">
    <property type="term" value="F:phosphopantetheine binding"/>
    <property type="evidence" value="ECO:0007669"/>
    <property type="project" value="TreeGrafter"/>
</dbReference>
<organism evidence="2 3">
    <name type="scientific">Flavobacterium micromati</name>
    <dbReference type="NCBI Taxonomy" id="229205"/>
    <lineage>
        <taxon>Bacteria</taxon>
        <taxon>Pseudomonadati</taxon>
        <taxon>Bacteroidota</taxon>
        <taxon>Flavobacteriia</taxon>
        <taxon>Flavobacteriales</taxon>
        <taxon>Flavobacteriaceae</taxon>
        <taxon>Flavobacterium</taxon>
    </lineage>
</organism>
<keyword evidence="3" id="KW-1185">Reference proteome</keyword>
<dbReference type="SUPFAM" id="SSF52777">
    <property type="entry name" value="CoA-dependent acyltransferases"/>
    <property type="match status" value="2"/>
</dbReference>
<reference evidence="3" key="1">
    <citation type="submission" date="2016-11" db="EMBL/GenBank/DDBJ databases">
        <authorList>
            <person name="Varghese N."/>
            <person name="Submissions S."/>
        </authorList>
    </citation>
    <scope>NUCLEOTIDE SEQUENCE [LARGE SCALE GENOMIC DNA]</scope>
    <source>
        <strain evidence="3">DSM 17659</strain>
    </source>
</reference>
<dbReference type="Pfam" id="PF00501">
    <property type="entry name" value="AMP-binding"/>
    <property type="match status" value="1"/>
</dbReference>
<dbReference type="SUPFAM" id="SSF53474">
    <property type="entry name" value="alpha/beta-Hydrolases"/>
    <property type="match status" value="1"/>
</dbReference>
<dbReference type="SUPFAM" id="SSF56801">
    <property type="entry name" value="Acetyl-CoA synthetase-like"/>
    <property type="match status" value="1"/>
</dbReference>
<dbReference type="InterPro" id="IPR009081">
    <property type="entry name" value="PP-bd_ACP"/>
</dbReference>
<dbReference type="PANTHER" id="PTHR45527">
    <property type="entry name" value="NONRIBOSOMAL PEPTIDE SYNTHETASE"/>
    <property type="match status" value="1"/>
</dbReference>
<dbReference type="STRING" id="229205.SAMN05444372_11621"/>
<dbReference type="OrthoDB" id="9778690at2"/>
<dbReference type="SUPFAM" id="SSF47336">
    <property type="entry name" value="ACP-like"/>
    <property type="match status" value="1"/>
</dbReference>
<accession>A0A1M5QEP0</accession>
<name>A0A1M5QEP0_9FLAO</name>
<dbReference type="Gene3D" id="3.40.50.1820">
    <property type="entry name" value="alpha/beta hydrolase"/>
    <property type="match status" value="1"/>
</dbReference>
<dbReference type="GO" id="GO:0047527">
    <property type="term" value="F:2,3-dihydroxybenzoate-serine ligase activity"/>
    <property type="evidence" value="ECO:0007669"/>
    <property type="project" value="TreeGrafter"/>
</dbReference>
<dbReference type="CDD" id="cd19531">
    <property type="entry name" value="LCL_NRPS-like"/>
    <property type="match status" value="1"/>
</dbReference>
<dbReference type="NCBIfam" id="TIGR01733">
    <property type="entry name" value="AA-adenyl-dom"/>
    <property type="match status" value="1"/>
</dbReference>
<dbReference type="Pfam" id="PF00975">
    <property type="entry name" value="Thioesterase"/>
    <property type="match status" value="1"/>
</dbReference>
<evidence type="ECO:0000259" key="1">
    <source>
        <dbReference type="PROSITE" id="PS50075"/>
    </source>
</evidence>
<dbReference type="GO" id="GO:0005829">
    <property type="term" value="C:cytosol"/>
    <property type="evidence" value="ECO:0007669"/>
    <property type="project" value="TreeGrafter"/>
</dbReference>
<dbReference type="GO" id="GO:0009366">
    <property type="term" value="C:enterobactin synthetase complex"/>
    <property type="evidence" value="ECO:0007669"/>
    <property type="project" value="TreeGrafter"/>
</dbReference>
<dbReference type="PROSITE" id="PS50075">
    <property type="entry name" value="CARRIER"/>
    <property type="match status" value="1"/>
</dbReference>
<dbReference type="InterPro" id="IPR010071">
    <property type="entry name" value="AA_adenyl_dom"/>
</dbReference>
<dbReference type="InterPro" id="IPR001242">
    <property type="entry name" value="Condensation_dom"/>
</dbReference>
<dbReference type="Gene3D" id="3.30.559.30">
    <property type="entry name" value="Nonribosomal peptide synthetase, condensation domain"/>
    <property type="match status" value="1"/>
</dbReference>
<dbReference type="InterPro" id="IPR020845">
    <property type="entry name" value="AMP-binding_CS"/>
</dbReference>
<dbReference type="CDD" id="cd05930">
    <property type="entry name" value="A_NRPS"/>
    <property type="match status" value="1"/>
</dbReference>